<keyword evidence="3" id="KW-1185">Reference proteome</keyword>
<proteinExistence type="predicted"/>
<dbReference type="KEGG" id="snep:Enr13x_01720"/>
<accession>A0A518HHP4</accession>
<feature type="region of interest" description="Disordered" evidence="1">
    <location>
        <begin position="1"/>
        <end position="21"/>
    </location>
</feature>
<gene>
    <name evidence="2" type="ORF">Enr13x_01720</name>
</gene>
<organism evidence="2 3">
    <name type="scientific">Stieleria neptunia</name>
    <dbReference type="NCBI Taxonomy" id="2527979"/>
    <lineage>
        <taxon>Bacteria</taxon>
        <taxon>Pseudomonadati</taxon>
        <taxon>Planctomycetota</taxon>
        <taxon>Planctomycetia</taxon>
        <taxon>Pirellulales</taxon>
        <taxon>Pirellulaceae</taxon>
        <taxon>Stieleria</taxon>
    </lineage>
</organism>
<name>A0A518HHP4_9BACT</name>
<evidence type="ECO:0000313" key="2">
    <source>
        <dbReference type="EMBL" id="QDV40366.1"/>
    </source>
</evidence>
<dbReference type="EMBL" id="CP037423">
    <property type="protein sequence ID" value="QDV40366.1"/>
    <property type="molecule type" value="Genomic_DNA"/>
</dbReference>
<protein>
    <submittedName>
        <fullName evidence="2">Uncharacterized protein</fullName>
    </submittedName>
</protein>
<dbReference type="Proteomes" id="UP000319004">
    <property type="component" value="Chromosome"/>
</dbReference>
<reference evidence="2 3" key="1">
    <citation type="submission" date="2019-03" db="EMBL/GenBank/DDBJ databases">
        <title>Deep-cultivation of Planctomycetes and their phenomic and genomic characterization uncovers novel biology.</title>
        <authorList>
            <person name="Wiegand S."/>
            <person name="Jogler M."/>
            <person name="Boedeker C."/>
            <person name="Pinto D."/>
            <person name="Vollmers J."/>
            <person name="Rivas-Marin E."/>
            <person name="Kohn T."/>
            <person name="Peeters S.H."/>
            <person name="Heuer A."/>
            <person name="Rast P."/>
            <person name="Oberbeckmann S."/>
            <person name="Bunk B."/>
            <person name="Jeske O."/>
            <person name="Meyerdierks A."/>
            <person name="Storesund J.E."/>
            <person name="Kallscheuer N."/>
            <person name="Luecker S."/>
            <person name="Lage O.M."/>
            <person name="Pohl T."/>
            <person name="Merkel B.J."/>
            <person name="Hornburger P."/>
            <person name="Mueller R.-W."/>
            <person name="Bruemmer F."/>
            <person name="Labrenz M."/>
            <person name="Spormann A.M."/>
            <person name="Op den Camp H."/>
            <person name="Overmann J."/>
            <person name="Amann R."/>
            <person name="Jetten M.S.M."/>
            <person name="Mascher T."/>
            <person name="Medema M.H."/>
            <person name="Devos D.P."/>
            <person name="Kaster A.-K."/>
            <person name="Ovreas L."/>
            <person name="Rohde M."/>
            <person name="Galperin M.Y."/>
            <person name="Jogler C."/>
        </authorList>
    </citation>
    <scope>NUCLEOTIDE SEQUENCE [LARGE SCALE GENOMIC DNA]</scope>
    <source>
        <strain evidence="2 3">Enr13</strain>
    </source>
</reference>
<dbReference type="AlphaFoldDB" id="A0A518HHP4"/>
<sequence length="93" mass="10404">MMVRGQTPMVRGQTPMVRGQTPMVRGQTPMVWGHVRTTSNQGPHAPPGSATHLRVQIPSPLVYPLEHWNLSTNERNQAMLYSIESSDCNHCLI</sequence>
<evidence type="ECO:0000256" key="1">
    <source>
        <dbReference type="SAM" id="MobiDB-lite"/>
    </source>
</evidence>
<evidence type="ECO:0000313" key="3">
    <source>
        <dbReference type="Proteomes" id="UP000319004"/>
    </source>
</evidence>